<evidence type="ECO:0008006" key="2">
    <source>
        <dbReference type="Google" id="ProtNLM"/>
    </source>
</evidence>
<dbReference type="Gene3D" id="1.10.510.10">
    <property type="entry name" value="Transferase(Phosphotransferase) domain 1"/>
    <property type="match status" value="1"/>
</dbReference>
<evidence type="ECO:0000313" key="1">
    <source>
        <dbReference type="EMBL" id="SVB67504.1"/>
    </source>
</evidence>
<feature type="non-terminal residue" evidence="1">
    <location>
        <position position="1"/>
    </location>
</feature>
<gene>
    <name evidence="1" type="ORF">METZ01_LOCUS220358</name>
</gene>
<organism evidence="1">
    <name type="scientific">marine metagenome</name>
    <dbReference type="NCBI Taxonomy" id="408172"/>
    <lineage>
        <taxon>unclassified sequences</taxon>
        <taxon>metagenomes</taxon>
        <taxon>ecological metagenomes</taxon>
    </lineage>
</organism>
<reference evidence="1" key="1">
    <citation type="submission" date="2018-05" db="EMBL/GenBank/DDBJ databases">
        <authorList>
            <person name="Lanie J.A."/>
            <person name="Ng W.-L."/>
            <person name="Kazmierczak K.M."/>
            <person name="Andrzejewski T.M."/>
            <person name="Davidsen T.M."/>
            <person name="Wayne K.J."/>
            <person name="Tettelin H."/>
            <person name="Glass J.I."/>
            <person name="Rusch D."/>
            <person name="Podicherti R."/>
            <person name="Tsui H.-C.T."/>
            <person name="Winkler M.E."/>
        </authorList>
    </citation>
    <scope>NUCLEOTIDE SEQUENCE</scope>
</reference>
<protein>
    <recommendedName>
        <fullName evidence="2">Protein kinase domain-containing protein</fullName>
    </recommendedName>
</protein>
<accession>A0A382FYN0</accession>
<sequence length="237" mass="26362">PEATAWARQAVHRHGSLCRTAGDVAIDTMSGRGPVSVLANPIGDGPPWVVRRYWRGGWVRFLQDRFLRLGRPRSFKELETSVRLRELDIATPRVLVAASYPAGLFYRADLVTELVPEASSLADVLLGGGKASSRPWNSEQREQAIARTVDLVRRMVTVGVRHPDFNAKNILVSRNLGGIQISLIDLDRCQLTSPSDSGNVKLLLRRLTRSIRKIARVRSDTVPDHEMRLIQDGALSQ</sequence>
<proteinExistence type="predicted"/>
<name>A0A382FYN0_9ZZZZ</name>
<dbReference type="Pfam" id="PF06293">
    <property type="entry name" value="Kdo"/>
    <property type="match status" value="1"/>
</dbReference>
<dbReference type="AlphaFoldDB" id="A0A382FYN0"/>
<dbReference type="InterPro" id="IPR011009">
    <property type="entry name" value="Kinase-like_dom_sf"/>
</dbReference>
<dbReference type="SUPFAM" id="SSF56112">
    <property type="entry name" value="Protein kinase-like (PK-like)"/>
    <property type="match status" value="1"/>
</dbReference>
<dbReference type="EMBL" id="UINC01052315">
    <property type="protein sequence ID" value="SVB67504.1"/>
    <property type="molecule type" value="Genomic_DNA"/>
</dbReference>